<evidence type="ECO:0000313" key="4">
    <source>
        <dbReference type="Proteomes" id="UP000321534"/>
    </source>
</evidence>
<dbReference type="RefSeq" id="WP_147066145.1">
    <property type="nucleotide sequence ID" value="NZ_BAAARO010000016.1"/>
</dbReference>
<keyword evidence="2" id="KW-0732">Signal</keyword>
<dbReference type="PROSITE" id="PS51257">
    <property type="entry name" value="PROKAR_LIPOPROTEIN"/>
    <property type="match status" value="1"/>
</dbReference>
<protein>
    <submittedName>
        <fullName evidence="3">Uncharacterized protein</fullName>
    </submittedName>
</protein>
<feature type="signal peptide" evidence="2">
    <location>
        <begin position="1"/>
        <end position="21"/>
    </location>
</feature>
<evidence type="ECO:0000313" key="3">
    <source>
        <dbReference type="EMBL" id="GEO30309.1"/>
    </source>
</evidence>
<gene>
    <name evidence="3" type="ORF">TAE01_21190</name>
</gene>
<proteinExistence type="predicted"/>
<dbReference type="Proteomes" id="UP000321534">
    <property type="component" value="Unassembled WGS sequence"/>
</dbReference>
<organism evidence="3 4">
    <name type="scientific">Terrabacter aerolatus</name>
    <dbReference type="NCBI Taxonomy" id="422442"/>
    <lineage>
        <taxon>Bacteria</taxon>
        <taxon>Bacillati</taxon>
        <taxon>Actinomycetota</taxon>
        <taxon>Actinomycetes</taxon>
        <taxon>Micrococcales</taxon>
        <taxon>Intrasporangiaceae</taxon>
        <taxon>Terrabacter</taxon>
    </lineage>
</organism>
<feature type="chain" id="PRO_5039254096" evidence="2">
    <location>
        <begin position="22"/>
        <end position="116"/>
    </location>
</feature>
<evidence type="ECO:0000256" key="1">
    <source>
        <dbReference type="SAM" id="MobiDB-lite"/>
    </source>
</evidence>
<sequence length="116" mass="11705">MKARPTRAVSVGVLTCAFVLAGCSTDASTDAAAPGPSASRGPAHPTSASITHPAGSSSSGSGDEVTIRSRGFTVVPREGWVGAADRVHLPTLTSSRPDATSAVTELDTLLSTWART</sequence>
<accession>A0A512D1G6</accession>
<dbReference type="EMBL" id="BJYX01000009">
    <property type="protein sequence ID" value="GEO30309.1"/>
    <property type="molecule type" value="Genomic_DNA"/>
</dbReference>
<comment type="caution">
    <text evidence="3">The sequence shown here is derived from an EMBL/GenBank/DDBJ whole genome shotgun (WGS) entry which is preliminary data.</text>
</comment>
<keyword evidence="4" id="KW-1185">Reference proteome</keyword>
<dbReference type="OrthoDB" id="4863980at2"/>
<feature type="compositionally biased region" description="Low complexity" evidence="1">
    <location>
        <begin position="31"/>
        <end position="45"/>
    </location>
</feature>
<dbReference type="AlphaFoldDB" id="A0A512D1G6"/>
<feature type="compositionally biased region" description="Polar residues" evidence="1">
    <location>
        <begin position="46"/>
        <end position="61"/>
    </location>
</feature>
<feature type="region of interest" description="Disordered" evidence="1">
    <location>
        <begin position="26"/>
        <end position="69"/>
    </location>
</feature>
<reference evidence="3 4" key="1">
    <citation type="submission" date="2019-07" db="EMBL/GenBank/DDBJ databases">
        <title>Whole genome shotgun sequence of Terrabacter aerolatus NBRC 106305.</title>
        <authorList>
            <person name="Hosoyama A."/>
            <person name="Uohara A."/>
            <person name="Ohji S."/>
            <person name="Ichikawa N."/>
        </authorList>
    </citation>
    <scope>NUCLEOTIDE SEQUENCE [LARGE SCALE GENOMIC DNA]</scope>
    <source>
        <strain evidence="3 4">NBRC 106305</strain>
    </source>
</reference>
<evidence type="ECO:0000256" key="2">
    <source>
        <dbReference type="SAM" id="SignalP"/>
    </source>
</evidence>
<name>A0A512D1G6_9MICO</name>